<keyword evidence="3" id="KW-1185">Reference proteome</keyword>
<dbReference type="GO" id="GO:0003824">
    <property type="term" value="F:catalytic activity"/>
    <property type="evidence" value="ECO:0007669"/>
    <property type="project" value="InterPro"/>
</dbReference>
<accession>A0A1B0DJB8</accession>
<evidence type="ECO:0000256" key="1">
    <source>
        <dbReference type="SAM" id="MobiDB-lite"/>
    </source>
</evidence>
<dbReference type="AlphaFoldDB" id="A0A1B0DJB8"/>
<sequence>MERKDLSKNVNEYKNGSDFCKNGTNRDEKCDEEGDSETFRYSDGSVRLRNPNIELMDQDILYHLALGSGSHDLQEMFGDVKVSVIFKKKNVLCIFPYQLLIPIEFP</sequence>
<dbReference type="GO" id="GO:0009116">
    <property type="term" value="P:nucleoside metabolic process"/>
    <property type="evidence" value="ECO:0007669"/>
    <property type="project" value="InterPro"/>
</dbReference>
<evidence type="ECO:0000313" key="2">
    <source>
        <dbReference type="EnsemblMetazoa" id="PPAI008342-PA"/>
    </source>
</evidence>
<proteinExistence type="predicted"/>
<reference evidence="2" key="1">
    <citation type="submission" date="2022-08" db="UniProtKB">
        <authorList>
            <consortium name="EnsemblMetazoa"/>
        </authorList>
    </citation>
    <scope>IDENTIFICATION</scope>
    <source>
        <strain evidence="2">Israel</strain>
    </source>
</reference>
<evidence type="ECO:0000313" key="3">
    <source>
        <dbReference type="Proteomes" id="UP000092462"/>
    </source>
</evidence>
<dbReference type="EMBL" id="AJVK01015765">
    <property type="status" value="NOT_ANNOTATED_CDS"/>
    <property type="molecule type" value="Genomic_DNA"/>
</dbReference>
<name>A0A1B0DJB8_PHLPP</name>
<protein>
    <submittedName>
        <fullName evidence="2">Uncharacterized protein</fullName>
    </submittedName>
</protein>
<dbReference type="Proteomes" id="UP000092462">
    <property type="component" value="Unassembled WGS sequence"/>
</dbReference>
<dbReference type="VEuPathDB" id="VectorBase:PPAPM1_008350"/>
<dbReference type="Gene3D" id="3.40.50.1580">
    <property type="entry name" value="Nucleoside phosphorylase domain"/>
    <property type="match status" value="1"/>
</dbReference>
<feature type="region of interest" description="Disordered" evidence="1">
    <location>
        <begin position="1"/>
        <end position="37"/>
    </location>
</feature>
<dbReference type="InterPro" id="IPR035994">
    <property type="entry name" value="Nucleoside_phosphorylase_sf"/>
</dbReference>
<organism evidence="2 3">
    <name type="scientific">Phlebotomus papatasi</name>
    <name type="common">Sandfly</name>
    <dbReference type="NCBI Taxonomy" id="29031"/>
    <lineage>
        <taxon>Eukaryota</taxon>
        <taxon>Metazoa</taxon>
        <taxon>Ecdysozoa</taxon>
        <taxon>Arthropoda</taxon>
        <taxon>Hexapoda</taxon>
        <taxon>Insecta</taxon>
        <taxon>Pterygota</taxon>
        <taxon>Neoptera</taxon>
        <taxon>Endopterygota</taxon>
        <taxon>Diptera</taxon>
        <taxon>Nematocera</taxon>
        <taxon>Psychodoidea</taxon>
        <taxon>Psychodidae</taxon>
        <taxon>Phlebotomus</taxon>
        <taxon>Phlebotomus</taxon>
    </lineage>
</organism>
<dbReference type="VEuPathDB" id="VectorBase:PPAI008342"/>
<dbReference type="EnsemblMetazoa" id="PPAI008342-RA">
    <property type="protein sequence ID" value="PPAI008342-PA"/>
    <property type="gene ID" value="PPAI008342"/>
</dbReference>